<dbReference type="Gene3D" id="3.30.160.60">
    <property type="entry name" value="Classic Zinc Finger"/>
    <property type="match status" value="2"/>
</dbReference>
<feature type="domain" description="C2H2-type" evidence="11">
    <location>
        <begin position="17"/>
        <end position="47"/>
    </location>
</feature>
<dbReference type="Pfam" id="PF00096">
    <property type="entry name" value="zf-C2H2"/>
    <property type="match status" value="1"/>
</dbReference>
<evidence type="ECO:0000256" key="3">
    <source>
        <dbReference type="ARBA" id="ARBA00022723"/>
    </source>
</evidence>
<dbReference type="PANTHER" id="PTHR47257:SF1">
    <property type="entry name" value="PH-RESPONSE TRANSCRIPTION FACTOR PACC_RIM101"/>
    <property type="match status" value="1"/>
</dbReference>
<accession>A0ABR2W002</accession>
<keyword evidence="2" id="KW-0678">Repressor</keyword>
<feature type="region of interest" description="Disordered" evidence="10">
    <location>
        <begin position="554"/>
        <end position="574"/>
    </location>
</feature>
<reference evidence="12 13" key="1">
    <citation type="submission" date="2023-04" db="EMBL/GenBank/DDBJ databases">
        <title>Genome of Basidiobolus ranarum AG-B5.</title>
        <authorList>
            <person name="Stajich J.E."/>
            <person name="Carter-House D."/>
            <person name="Gryganskyi A."/>
        </authorList>
    </citation>
    <scope>NUCLEOTIDE SEQUENCE [LARGE SCALE GENOMIC DNA]</scope>
    <source>
        <strain evidence="12 13">AG-B5</strain>
    </source>
</reference>
<dbReference type="PROSITE" id="PS50157">
    <property type="entry name" value="ZINC_FINGER_C2H2_2"/>
    <property type="match status" value="2"/>
</dbReference>
<evidence type="ECO:0000256" key="10">
    <source>
        <dbReference type="SAM" id="MobiDB-lite"/>
    </source>
</evidence>
<evidence type="ECO:0000256" key="5">
    <source>
        <dbReference type="ARBA" id="ARBA00022771"/>
    </source>
</evidence>
<feature type="compositionally biased region" description="Polar residues" evidence="10">
    <location>
        <begin position="493"/>
        <end position="503"/>
    </location>
</feature>
<evidence type="ECO:0000313" key="12">
    <source>
        <dbReference type="EMBL" id="KAK9710936.1"/>
    </source>
</evidence>
<keyword evidence="3" id="KW-0479">Metal-binding</keyword>
<feature type="domain" description="C2H2-type" evidence="11">
    <location>
        <begin position="83"/>
        <end position="110"/>
    </location>
</feature>
<comment type="caution">
    <text evidence="12">The sequence shown here is derived from an EMBL/GenBank/DDBJ whole genome shotgun (WGS) entry which is preliminary data.</text>
</comment>
<sequence length="639" mass="72262">MSDSASSDSNSTEVETLTCQWKDCSETYPDPEALYTHLTEVHVGRRSTNNLCLDCYWDDCVVKTIKRDHITSHLRVHIPLKPFACKNCEKSFKRRQDLKKHEKTHEPPQFRMHSLQIPISANMYHRRSWPTISMASSPLYMPISPGHNMPEFSDAFSPSSEYSDNFDLTTPIMNITSSDFVNIRSMDNINNNGFVFDNVDYKNNLNSHIDEEYSAFGRKRSYDDYGVDNFFNDVKKQRLPAEYNTGMANMLDNIGRFILDDNSQLLNQQNEQDKEQLLEFFETLKDQIDLDTTNPSGLNYQTNFEPEYSLDFSSNNIPSGDFNINVSHIPSGQPDTEYAAPFGGDNLYTSCSLYPPSEVLETNLNPCNEFDIMQLPEDIDISSSIFPHLPISPQPEFAFGIENTDTVGSINDSSDILYPYFDHASGQIVNSTVEQNPRVINHAVAHPMRSVPLNGNNTSVDIQHELTTPRLDFDLPQYTAISMFSQMSAPENQNALETGSSDGSNKERLSRTGIPTHRARSVSPAKSDYMKSIQTEKDSYIRKKLSHNLTSDQTRAFSGKESQGHASRLKSSGTIGQKRLDHAKLVEIIIQKLRTPNVQLPRSQKPVSIKQLTDDENSSELMEKLQARLEAIRIGGKAT</sequence>
<keyword evidence="13" id="KW-1185">Reference proteome</keyword>
<keyword evidence="6" id="KW-0862">Zinc</keyword>
<feature type="region of interest" description="Disordered" evidence="10">
    <location>
        <begin position="493"/>
        <end position="528"/>
    </location>
</feature>
<dbReference type="PANTHER" id="PTHR47257">
    <property type="entry name" value="PH-RESPONSE TRANSCRIPTION FACTOR PACC/RIM101"/>
    <property type="match status" value="1"/>
</dbReference>
<evidence type="ECO:0000313" key="13">
    <source>
        <dbReference type="Proteomes" id="UP001479436"/>
    </source>
</evidence>
<protein>
    <recommendedName>
        <fullName evidence="11">C2H2-type domain-containing protein</fullName>
    </recommendedName>
</protein>
<evidence type="ECO:0000256" key="7">
    <source>
        <dbReference type="ARBA" id="ARBA00023242"/>
    </source>
</evidence>
<dbReference type="InterPro" id="IPR048420">
    <property type="entry name" value="Zap1-like_Znf1"/>
</dbReference>
<organism evidence="12 13">
    <name type="scientific">Basidiobolus ranarum</name>
    <dbReference type="NCBI Taxonomy" id="34480"/>
    <lineage>
        <taxon>Eukaryota</taxon>
        <taxon>Fungi</taxon>
        <taxon>Fungi incertae sedis</taxon>
        <taxon>Zoopagomycota</taxon>
        <taxon>Entomophthoromycotina</taxon>
        <taxon>Basidiobolomycetes</taxon>
        <taxon>Basidiobolales</taxon>
        <taxon>Basidiobolaceae</taxon>
        <taxon>Basidiobolus</taxon>
    </lineage>
</organism>
<dbReference type="InterPro" id="IPR013087">
    <property type="entry name" value="Znf_C2H2_type"/>
</dbReference>
<gene>
    <name evidence="12" type="ORF">K7432_008125</name>
</gene>
<evidence type="ECO:0000256" key="4">
    <source>
        <dbReference type="ARBA" id="ARBA00022737"/>
    </source>
</evidence>
<evidence type="ECO:0000256" key="2">
    <source>
        <dbReference type="ARBA" id="ARBA00022491"/>
    </source>
</evidence>
<evidence type="ECO:0000256" key="1">
    <source>
        <dbReference type="ARBA" id="ARBA00004123"/>
    </source>
</evidence>
<dbReference type="InterPro" id="IPR036236">
    <property type="entry name" value="Znf_C2H2_sf"/>
</dbReference>
<name>A0ABR2W002_9FUNG</name>
<dbReference type="Pfam" id="PF21816">
    <property type="entry name" value="Zap1_zf1"/>
    <property type="match status" value="1"/>
</dbReference>
<evidence type="ECO:0000256" key="6">
    <source>
        <dbReference type="ARBA" id="ARBA00022833"/>
    </source>
</evidence>
<proteinExistence type="inferred from homology"/>
<evidence type="ECO:0000256" key="8">
    <source>
        <dbReference type="ARBA" id="ARBA00038089"/>
    </source>
</evidence>
<comment type="similarity">
    <text evidence="8">Belongs to the pacC/RIM101 family.</text>
</comment>
<dbReference type="SMART" id="SM00355">
    <property type="entry name" value="ZnF_C2H2"/>
    <property type="match status" value="3"/>
</dbReference>
<keyword evidence="7" id="KW-0539">Nucleus</keyword>
<evidence type="ECO:0000259" key="11">
    <source>
        <dbReference type="PROSITE" id="PS50157"/>
    </source>
</evidence>
<dbReference type="InterPro" id="IPR050806">
    <property type="entry name" value="pacC/RIM101"/>
</dbReference>
<keyword evidence="4" id="KW-0677">Repeat</keyword>
<evidence type="ECO:0000256" key="9">
    <source>
        <dbReference type="PROSITE-ProRule" id="PRU00042"/>
    </source>
</evidence>
<comment type="subcellular location">
    <subcellularLocation>
        <location evidence="1">Nucleus</location>
    </subcellularLocation>
</comment>
<dbReference type="Proteomes" id="UP001479436">
    <property type="component" value="Unassembled WGS sequence"/>
</dbReference>
<keyword evidence="5 9" id="KW-0863">Zinc-finger</keyword>
<dbReference type="EMBL" id="JASJQH010007311">
    <property type="protein sequence ID" value="KAK9710936.1"/>
    <property type="molecule type" value="Genomic_DNA"/>
</dbReference>
<dbReference type="PROSITE" id="PS00028">
    <property type="entry name" value="ZINC_FINGER_C2H2_1"/>
    <property type="match status" value="2"/>
</dbReference>
<dbReference type="SUPFAM" id="SSF57667">
    <property type="entry name" value="beta-beta-alpha zinc fingers"/>
    <property type="match status" value="2"/>
</dbReference>